<name>A0A6J8AZ22_MYTCO</name>
<protein>
    <recommendedName>
        <fullName evidence="4">Tyr recombinase domain-containing protein</fullName>
    </recommendedName>
</protein>
<dbReference type="GO" id="GO:0015074">
    <property type="term" value="P:DNA integration"/>
    <property type="evidence" value="ECO:0007669"/>
    <property type="project" value="InterPro"/>
</dbReference>
<reference evidence="2 3" key="1">
    <citation type="submission" date="2020-06" db="EMBL/GenBank/DDBJ databases">
        <authorList>
            <person name="Li R."/>
            <person name="Bekaert M."/>
        </authorList>
    </citation>
    <scope>NUCLEOTIDE SEQUENCE [LARGE SCALE GENOMIC DNA]</scope>
    <source>
        <strain evidence="3">wild</strain>
    </source>
</reference>
<gene>
    <name evidence="2" type="ORF">MCOR_11969</name>
</gene>
<evidence type="ECO:0000313" key="3">
    <source>
        <dbReference type="Proteomes" id="UP000507470"/>
    </source>
</evidence>
<dbReference type="GO" id="GO:0003677">
    <property type="term" value="F:DNA binding"/>
    <property type="evidence" value="ECO:0007669"/>
    <property type="project" value="InterPro"/>
</dbReference>
<dbReference type="SUPFAM" id="SSF56349">
    <property type="entry name" value="DNA breaking-rejoining enzymes"/>
    <property type="match status" value="1"/>
</dbReference>
<dbReference type="Proteomes" id="UP000507470">
    <property type="component" value="Unassembled WGS sequence"/>
</dbReference>
<sequence>MMHQKKHRTRECMPCPILRPVPLIPLSTSYPSVILQPNQFNQCCHEALRSPLMYNTWYNVTPVKVKNLSAFIPDICTNVGVKRYTGHSLRSTAITAMSDAVSTDRSIMFMSDHKCEESLKSYCRRPSTDQKYKISSVLDNVATGNSSSSAALVPVAPSNSAAISTLPNNVTETGQSVFTERTPLHSIDIPNHNVLVNRQSNIQTSKLSGFAANSVFQINM</sequence>
<dbReference type="InterPro" id="IPR013762">
    <property type="entry name" value="Integrase-like_cat_sf"/>
</dbReference>
<keyword evidence="1" id="KW-0233">DNA recombination</keyword>
<evidence type="ECO:0008006" key="4">
    <source>
        <dbReference type="Google" id="ProtNLM"/>
    </source>
</evidence>
<dbReference type="EMBL" id="CACVKT020002042">
    <property type="protein sequence ID" value="CAC5374667.1"/>
    <property type="molecule type" value="Genomic_DNA"/>
</dbReference>
<dbReference type="AlphaFoldDB" id="A0A6J8AZ22"/>
<dbReference type="Gene3D" id="1.10.443.10">
    <property type="entry name" value="Intergrase catalytic core"/>
    <property type="match status" value="1"/>
</dbReference>
<dbReference type="InterPro" id="IPR011010">
    <property type="entry name" value="DNA_brk_join_enz"/>
</dbReference>
<keyword evidence="3" id="KW-1185">Reference proteome</keyword>
<dbReference type="GO" id="GO:0006310">
    <property type="term" value="P:DNA recombination"/>
    <property type="evidence" value="ECO:0007669"/>
    <property type="project" value="UniProtKB-KW"/>
</dbReference>
<proteinExistence type="predicted"/>
<accession>A0A6J8AZ22</accession>
<evidence type="ECO:0000256" key="1">
    <source>
        <dbReference type="ARBA" id="ARBA00023172"/>
    </source>
</evidence>
<evidence type="ECO:0000313" key="2">
    <source>
        <dbReference type="EMBL" id="CAC5374667.1"/>
    </source>
</evidence>
<organism evidence="2 3">
    <name type="scientific">Mytilus coruscus</name>
    <name type="common">Sea mussel</name>
    <dbReference type="NCBI Taxonomy" id="42192"/>
    <lineage>
        <taxon>Eukaryota</taxon>
        <taxon>Metazoa</taxon>
        <taxon>Spiralia</taxon>
        <taxon>Lophotrochozoa</taxon>
        <taxon>Mollusca</taxon>
        <taxon>Bivalvia</taxon>
        <taxon>Autobranchia</taxon>
        <taxon>Pteriomorphia</taxon>
        <taxon>Mytilida</taxon>
        <taxon>Mytiloidea</taxon>
        <taxon>Mytilidae</taxon>
        <taxon>Mytilinae</taxon>
        <taxon>Mytilus</taxon>
    </lineage>
</organism>